<dbReference type="Gene3D" id="1.10.150.130">
    <property type="match status" value="1"/>
</dbReference>
<protein>
    <submittedName>
        <fullName evidence="3">Phage integrase N-terminal SAM-like domain-containing protein</fullName>
    </submittedName>
</protein>
<dbReference type="InterPro" id="IPR010998">
    <property type="entry name" value="Integrase_recombinase_N"/>
</dbReference>
<feature type="domain" description="Integrase SAM-like N-terminal" evidence="2">
    <location>
        <begin position="21"/>
        <end position="58"/>
    </location>
</feature>
<dbReference type="Proteomes" id="UP001595384">
    <property type="component" value="Unassembled WGS sequence"/>
</dbReference>
<reference evidence="4" key="1">
    <citation type="journal article" date="2019" name="Int. J. Syst. Evol. Microbiol.">
        <title>The Global Catalogue of Microorganisms (GCM) 10K type strain sequencing project: providing services to taxonomists for standard genome sequencing and annotation.</title>
        <authorList>
            <consortium name="The Broad Institute Genomics Platform"/>
            <consortium name="The Broad Institute Genome Sequencing Center for Infectious Disease"/>
            <person name="Wu L."/>
            <person name="Ma J."/>
        </authorList>
    </citation>
    <scope>NUCLEOTIDE SEQUENCE [LARGE SCALE GENOMIC DNA]</scope>
    <source>
        <strain evidence="4">KCTC 62784</strain>
    </source>
</reference>
<keyword evidence="4" id="KW-1185">Reference proteome</keyword>
<proteinExistence type="predicted"/>
<evidence type="ECO:0000256" key="1">
    <source>
        <dbReference type="ARBA" id="ARBA00023125"/>
    </source>
</evidence>
<evidence type="ECO:0000259" key="2">
    <source>
        <dbReference type="Pfam" id="PF13495"/>
    </source>
</evidence>
<evidence type="ECO:0000313" key="3">
    <source>
        <dbReference type="EMBL" id="MFC3023595.1"/>
    </source>
</evidence>
<dbReference type="EMBL" id="JBHRSE010000045">
    <property type="protein sequence ID" value="MFC3023595.1"/>
    <property type="molecule type" value="Genomic_DNA"/>
</dbReference>
<comment type="caution">
    <text evidence="3">The sequence shown here is derived from an EMBL/GenBank/DDBJ whole genome shotgun (WGS) entry which is preliminary data.</text>
</comment>
<gene>
    <name evidence="3" type="ORF">ACFODT_07135</name>
</gene>
<dbReference type="Pfam" id="PF13495">
    <property type="entry name" value="Phage_int_SAM_4"/>
    <property type="match status" value="1"/>
</dbReference>
<keyword evidence="1" id="KW-0238">DNA-binding</keyword>
<name>A0ABV7CAV6_9VIBR</name>
<dbReference type="RefSeq" id="WP_338419003.1">
    <property type="nucleotide sequence ID" value="NZ_AP024912.1"/>
</dbReference>
<sequence>MFIRKKAMYPQGILDVFQSIYQSSQKQVRVRGYNIKTEKSYLYWIRYFIRFNNLKYPDYVLVQIHRAKMHSVDSLNRQD</sequence>
<evidence type="ECO:0000313" key="4">
    <source>
        <dbReference type="Proteomes" id="UP001595384"/>
    </source>
</evidence>
<organism evidence="3 4">
    <name type="scientific">Vibrio zhugei</name>
    <dbReference type="NCBI Taxonomy" id="2479546"/>
    <lineage>
        <taxon>Bacteria</taxon>
        <taxon>Pseudomonadati</taxon>
        <taxon>Pseudomonadota</taxon>
        <taxon>Gammaproteobacteria</taxon>
        <taxon>Vibrionales</taxon>
        <taxon>Vibrionaceae</taxon>
        <taxon>Vibrio</taxon>
    </lineage>
</organism>
<accession>A0ABV7CAV6</accession>
<dbReference type="InterPro" id="IPR004107">
    <property type="entry name" value="Integrase_SAM-like_N"/>
</dbReference>